<feature type="compositionally biased region" description="Polar residues" evidence="1">
    <location>
        <begin position="376"/>
        <end position="388"/>
    </location>
</feature>
<protein>
    <recommendedName>
        <fullName evidence="4">DASH complex subunit ASK1</fullName>
    </recommendedName>
</protein>
<dbReference type="OrthoDB" id="4869083at2759"/>
<feature type="region of interest" description="Disordered" evidence="1">
    <location>
        <begin position="136"/>
        <end position="163"/>
    </location>
</feature>
<feature type="compositionally biased region" description="Basic residues" evidence="1">
    <location>
        <begin position="249"/>
        <end position="264"/>
    </location>
</feature>
<dbReference type="RefSeq" id="XP_008603549.1">
    <property type="nucleotide sequence ID" value="XM_008605327.1"/>
</dbReference>
<dbReference type="HOGENOM" id="CLU_692581_0_0_1"/>
<feature type="compositionally biased region" description="Basic and acidic residues" evidence="1">
    <location>
        <begin position="317"/>
        <end position="337"/>
    </location>
</feature>
<dbReference type="STRING" id="655819.J4UEU7"/>
<dbReference type="GeneID" id="19893242"/>
<feature type="compositionally biased region" description="Polar residues" evidence="1">
    <location>
        <begin position="229"/>
        <end position="242"/>
    </location>
</feature>
<feature type="compositionally biased region" description="Acidic residues" evidence="1">
    <location>
        <begin position="272"/>
        <end position="316"/>
    </location>
</feature>
<evidence type="ECO:0000313" key="2">
    <source>
        <dbReference type="EMBL" id="EJP60827.1"/>
    </source>
</evidence>
<feature type="region of interest" description="Disordered" evidence="1">
    <location>
        <begin position="214"/>
        <end position="360"/>
    </location>
</feature>
<dbReference type="InParanoid" id="J4UEU7"/>
<feature type="compositionally biased region" description="Polar residues" evidence="1">
    <location>
        <begin position="1"/>
        <end position="26"/>
    </location>
</feature>
<dbReference type="EMBL" id="JH725252">
    <property type="protein sequence ID" value="EJP60827.1"/>
    <property type="molecule type" value="Genomic_DNA"/>
</dbReference>
<accession>J4UEU7</accession>
<feature type="region of interest" description="Disordered" evidence="1">
    <location>
        <begin position="376"/>
        <end position="398"/>
    </location>
</feature>
<evidence type="ECO:0000256" key="1">
    <source>
        <dbReference type="SAM" id="MobiDB-lite"/>
    </source>
</evidence>
<keyword evidence="3" id="KW-1185">Reference proteome</keyword>
<dbReference type="Proteomes" id="UP000002762">
    <property type="component" value="Unassembled WGS sequence"/>
</dbReference>
<organism evidence="2 3">
    <name type="scientific">Beauveria bassiana (strain ARSEF 2860)</name>
    <name type="common">White muscardine disease fungus</name>
    <name type="synonym">Tritirachium shiotae</name>
    <dbReference type="NCBI Taxonomy" id="655819"/>
    <lineage>
        <taxon>Eukaryota</taxon>
        <taxon>Fungi</taxon>
        <taxon>Dikarya</taxon>
        <taxon>Ascomycota</taxon>
        <taxon>Pezizomycotina</taxon>
        <taxon>Sordariomycetes</taxon>
        <taxon>Hypocreomycetidae</taxon>
        <taxon>Hypocreales</taxon>
        <taxon>Cordycipitaceae</taxon>
        <taxon>Beauveria</taxon>
    </lineage>
</organism>
<evidence type="ECO:0000313" key="3">
    <source>
        <dbReference type="Proteomes" id="UP000002762"/>
    </source>
</evidence>
<gene>
    <name evidence="2" type="ORF">BBA_10230</name>
</gene>
<evidence type="ECO:0008006" key="4">
    <source>
        <dbReference type="Google" id="ProtNLM"/>
    </source>
</evidence>
<proteinExistence type="predicted"/>
<reference evidence="2 3" key="1">
    <citation type="journal article" date="2012" name="Sci. Rep.">
        <title>Genomic perspectives on the evolution of fungal entomopathogenicity in Beauveria bassiana.</title>
        <authorList>
            <person name="Xiao G."/>
            <person name="Ying S.H."/>
            <person name="Zheng P."/>
            <person name="Wang Z.L."/>
            <person name="Zhang S."/>
            <person name="Xie X.Q."/>
            <person name="Shang Y."/>
            <person name="St Leger R.J."/>
            <person name="Zhao G.P."/>
            <person name="Wang C."/>
            <person name="Feng M.G."/>
        </authorList>
    </citation>
    <scope>NUCLEOTIDE SEQUENCE [LARGE SCALE GENOMIC DNA]</scope>
    <source>
        <strain evidence="2 3">ARSEF 2860</strain>
    </source>
</reference>
<name>J4UEU7_BEAB2</name>
<sequence length="398" mass="44242">MRGTTPVTTCPFLPSSSPVRRSTSAARNGRGQRRHIEKDINSNANYYGILANEEDETVDAFDAIDLESETQKIIEKEKERMTTRADVLRTFAESIAACARNFDHGYAHTVGNDFTKSLLRHWNQFLHSGEIVGSSGELSQPNLQTTRKPAAGPPTNDQASRRKTVSFADVTKAAAQQIPGDIRIAPTRRQPVAARNYADRRILLRLKEGSASLRKSASRFDWRSKKNSHSTPETSMTSNPLTQAGRFQRATKRPRKGSLNRKVNHCPNDQEPANEGENATEDVDEGEGTEEEGEDENDDNEDEDEDEDDNDIADEREDTRQSHQHEEQATSNSKKDPLLATSRGTGASVTKGLRREIIPKRNPITLKKRYISTHMAQQIIPSGTTNPSSDPPTGDVKP</sequence>
<feature type="region of interest" description="Disordered" evidence="1">
    <location>
        <begin position="1"/>
        <end position="33"/>
    </location>
</feature>
<dbReference type="AlphaFoldDB" id="J4UEU7"/>
<feature type="compositionally biased region" description="Polar residues" evidence="1">
    <location>
        <begin position="136"/>
        <end position="147"/>
    </location>
</feature>